<feature type="compositionally biased region" description="Low complexity" evidence="2">
    <location>
        <begin position="77"/>
        <end position="89"/>
    </location>
</feature>
<feature type="compositionally biased region" description="Polar residues" evidence="2">
    <location>
        <begin position="1"/>
        <end position="14"/>
    </location>
</feature>
<accession>A0A8H3FPI0</accession>
<sequence>MSSERSGDCTSVPGQVSWAGKKRVAPADFVNNAQHPKRRQNMPPTPSLASFQKGNDLSDGDRSIIHPDRLRTRLVESESPAASSPPASANVLRRFSSHDGSRQKNFPTWTRSDTGLVSPVAETVLPSDEISIRGRASEPPRKYDSYRPEYASSRPDTATHEVDLAPRPYLGDTAGMEGRLPKIDTRQDSDPVRRDSEKSLTEDGAIKPAVMGAPSESSTPRVTITPRGSEAPSLPANICDMSKSLAKSFGVYAKGIVNTTQSLSQNKAAKTRIRRSRKADIKWQGRYGDFAALEEMQSKNLVSSEKKSSKCEKALDAVRKSHKHATTRIASILAQSVHSTPPSRSGELQGAKIVTEVESSSLTIERIKADMTRLRGDFEKLATHAQRADFIVGKQKRLEDEFDELKTRLGKQTNMLEDEIHEIQTDVRDKVSFSAVRAYDQDSAKLKLLVSKAEAIIAKLETRDERAEAINKDSDTAAFANRIERLQSRIGLLETTRLDDRVQALESKTETFELNKSDVEKVRVDNEAFGKDLKDQIAGLQALKTISETTDIRFTELKKELSQQTGDIRSIKEVVFGDDDSNEASLLDIIKDSQNDAQKFRNMFNTLNIELDEHQLRIDDLKTLFQGFKKNLPTSSSNPTIADGDLEGALADIDQLKLDIVRFNEEQELKDDIVSKEVMRVDSQVIEQGDILERLCDKVNEVEARNAIHEDEPPSRRQSTQQIKQRLDKLDERVVQQGDTNLRNLEDTNALKLQVHDLSKAMDTHHLPDDVQNLYGLLTQQNGLITDAIAKIDTLWSRAYISHSGTQSPRVPDGIVGANGVDVLKIEALESEHKAIKREVDGLQSKFELFKESTTDTTSNHETFIDSLRQRFDNLTTEHMIRNMIYHMQLIWPNHPTNVQNQLTHFHQRQTQIEHDVGKALAQLRDLDAKTEAQRHQIVLRTTEQSNLLEQARKEFQQQIAELHTLRQQASEDFQRRNTEQISLIEQSKENSQRQDAENLNLIEKAVADFHLQHEEQSRLLEESKQDFQQRNKVLSEETQEKYTILEQDIRNHLGRIQNLQKGLQSIRTDHTTSVTDLWKTLKDVQVIIQKLEPTHTNGTTDAIELEPLRSSLETAQKRLDDVWVNFLDEMATTHSTLAAVNKNIEALNEFCGIKGNTSPATSHPGTAVTTPFRNANETNIINLEDEETATPSHNLKAPFDSLGSSPTQQLVVRGGSMSLGQSSSPPEPVPASQEPTPKQGDGASSDSEPVALAQTRKRRRGRPPAKGSTENSPRGRKSARIS</sequence>
<keyword evidence="4" id="KW-1185">Reference proteome</keyword>
<comment type="caution">
    <text evidence="3">The sequence shown here is derived from an EMBL/GenBank/DDBJ whole genome shotgun (WGS) entry which is preliminary data.</text>
</comment>
<dbReference type="OrthoDB" id="3438382at2759"/>
<feature type="region of interest" description="Disordered" evidence="2">
    <location>
        <begin position="128"/>
        <end position="229"/>
    </location>
</feature>
<protein>
    <submittedName>
        <fullName evidence="3">Uncharacterized protein</fullName>
    </submittedName>
</protein>
<organism evidence="3 4">
    <name type="scientific">Heterodermia speciosa</name>
    <dbReference type="NCBI Taxonomy" id="116794"/>
    <lineage>
        <taxon>Eukaryota</taxon>
        <taxon>Fungi</taxon>
        <taxon>Dikarya</taxon>
        <taxon>Ascomycota</taxon>
        <taxon>Pezizomycotina</taxon>
        <taxon>Lecanoromycetes</taxon>
        <taxon>OSLEUM clade</taxon>
        <taxon>Lecanoromycetidae</taxon>
        <taxon>Caliciales</taxon>
        <taxon>Physciaceae</taxon>
        <taxon>Heterodermia</taxon>
    </lineage>
</organism>
<gene>
    <name evidence="3" type="ORF">HETSPECPRED_006618</name>
</gene>
<evidence type="ECO:0000313" key="4">
    <source>
        <dbReference type="Proteomes" id="UP000664521"/>
    </source>
</evidence>
<evidence type="ECO:0000313" key="3">
    <source>
        <dbReference type="EMBL" id="CAF9927585.1"/>
    </source>
</evidence>
<feature type="region of interest" description="Disordered" evidence="2">
    <location>
        <begin position="1"/>
        <end position="110"/>
    </location>
</feature>
<evidence type="ECO:0000256" key="2">
    <source>
        <dbReference type="SAM" id="MobiDB-lite"/>
    </source>
</evidence>
<feature type="compositionally biased region" description="Basic and acidic residues" evidence="2">
    <location>
        <begin position="179"/>
        <end position="205"/>
    </location>
</feature>
<reference evidence="3" key="1">
    <citation type="submission" date="2021-03" db="EMBL/GenBank/DDBJ databases">
        <authorList>
            <person name="Tagirdzhanova G."/>
        </authorList>
    </citation>
    <scope>NUCLEOTIDE SEQUENCE</scope>
</reference>
<feature type="coiled-coil region" evidence="1">
    <location>
        <begin position="604"/>
        <end position="666"/>
    </location>
</feature>
<dbReference type="EMBL" id="CAJPDS010000045">
    <property type="protein sequence ID" value="CAF9927585.1"/>
    <property type="molecule type" value="Genomic_DNA"/>
</dbReference>
<feature type="region of interest" description="Disordered" evidence="2">
    <location>
        <begin position="1217"/>
        <end position="1283"/>
    </location>
</feature>
<keyword evidence="1" id="KW-0175">Coiled coil</keyword>
<feature type="compositionally biased region" description="Basic and acidic residues" evidence="2">
    <location>
        <begin position="59"/>
        <end position="76"/>
    </location>
</feature>
<name>A0A8H3FPI0_9LECA</name>
<evidence type="ECO:0000256" key="1">
    <source>
        <dbReference type="SAM" id="Coils"/>
    </source>
</evidence>
<proteinExistence type="predicted"/>
<feature type="compositionally biased region" description="Basic and acidic residues" evidence="2">
    <location>
        <begin position="130"/>
        <end position="147"/>
    </location>
</feature>
<dbReference type="Proteomes" id="UP000664521">
    <property type="component" value="Unassembled WGS sequence"/>
</dbReference>